<accession>A0ABC8M6R7</accession>
<keyword evidence="1" id="KW-0472">Membrane</keyword>
<keyword evidence="1" id="KW-0812">Transmembrane</keyword>
<dbReference type="EMBL" id="CAKOAT010919598">
    <property type="protein sequence ID" value="CAH8390797.1"/>
    <property type="molecule type" value="Genomic_DNA"/>
</dbReference>
<gene>
    <name evidence="2" type="ORF">ERUC_LOCUS43280</name>
</gene>
<evidence type="ECO:0000256" key="1">
    <source>
        <dbReference type="SAM" id="Phobius"/>
    </source>
</evidence>
<dbReference type="PANTHER" id="PTHR36369:SF1">
    <property type="entry name" value="TRANSMEMBRANE PROTEIN"/>
    <property type="match status" value="1"/>
</dbReference>
<protein>
    <submittedName>
        <fullName evidence="2">Uncharacterized protein</fullName>
    </submittedName>
</protein>
<comment type="caution">
    <text evidence="2">The sequence shown here is derived from an EMBL/GenBank/DDBJ whole genome shotgun (WGS) entry which is preliminary data.</text>
</comment>
<evidence type="ECO:0000313" key="3">
    <source>
        <dbReference type="Proteomes" id="UP001642260"/>
    </source>
</evidence>
<reference evidence="2 3" key="1">
    <citation type="submission" date="2022-03" db="EMBL/GenBank/DDBJ databases">
        <authorList>
            <person name="Macdonald S."/>
            <person name="Ahmed S."/>
            <person name="Newling K."/>
        </authorList>
    </citation>
    <scope>NUCLEOTIDE SEQUENCE [LARGE SCALE GENOMIC DNA]</scope>
</reference>
<proteinExistence type="predicted"/>
<evidence type="ECO:0000313" key="2">
    <source>
        <dbReference type="EMBL" id="CAH8390797.1"/>
    </source>
</evidence>
<feature type="transmembrane region" description="Helical" evidence="1">
    <location>
        <begin position="12"/>
        <end position="38"/>
    </location>
</feature>
<dbReference type="AlphaFoldDB" id="A0ABC8M6R7"/>
<keyword evidence="1" id="KW-1133">Transmembrane helix</keyword>
<keyword evidence="3" id="KW-1185">Reference proteome</keyword>
<sequence>MATLDSPLEALAFQYASFGVLAVVNNVWTWLAVVTAALSFWRIRITTTTGDKSGHGCILLEELTTSKDEQESDHQEPQEMACPVEKTAAHPVIWEPLMCEDGVAKGKLTMYYEVDVDEGRCVDGEGEGELTAVNYGGEFGNSGEWWERWERVVKMRNGDDEWYRYVDLTVFNGSVVRLWDDKRIL</sequence>
<organism evidence="2 3">
    <name type="scientific">Eruca vesicaria subsp. sativa</name>
    <name type="common">Garden rocket</name>
    <name type="synonym">Eruca sativa</name>
    <dbReference type="NCBI Taxonomy" id="29727"/>
    <lineage>
        <taxon>Eukaryota</taxon>
        <taxon>Viridiplantae</taxon>
        <taxon>Streptophyta</taxon>
        <taxon>Embryophyta</taxon>
        <taxon>Tracheophyta</taxon>
        <taxon>Spermatophyta</taxon>
        <taxon>Magnoliopsida</taxon>
        <taxon>eudicotyledons</taxon>
        <taxon>Gunneridae</taxon>
        <taxon>Pentapetalae</taxon>
        <taxon>rosids</taxon>
        <taxon>malvids</taxon>
        <taxon>Brassicales</taxon>
        <taxon>Brassicaceae</taxon>
        <taxon>Brassiceae</taxon>
        <taxon>Eruca</taxon>
    </lineage>
</organism>
<name>A0ABC8M6R7_ERUVS</name>
<dbReference type="Proteomes" id="UP001642260">
    <property type="component" value="Unassembled WGS sequence"/>
</dbReference>
<dbReference type="PANTHER" id="PTHR36369">
    <property type="entry name" value="TRANSMEMBRANE PROTEIN"/>
    <property type="match status" value="1"/>
</dbReference>